<dbReference type="AlphaFoldDB" id="A0A024GL81"/>
<evidence type="ECO:0000313" key="2">
    <source>
        <dbReference type="Proteomes" id="UP000053237"/>
    </source>
</evidence>
<dbReference type="Proteomes" id="UP000053237">
    <property type="component" value="Unassembled WGS sequence"/>
</dbReference>
<keyword evidence="2" id="KW-1185">Reference proteome</keyword>
<proteinExistence type="predicted"/>
<name>A0A024GL81_9STRA</name>
<gene>
    <name evidence="1" type="ORF">BN9_084710</name>
</gene>
<evidence type="ECO:0000313" key="1">
    <source>
        <dbReference type="EMBL" id="CCI47464.1"/>
    </source>
</evidence>
<organism evidence="1 2">
    <name type="scientific">Albugo candida</name>
    <dbReference type="NCBI Taxonomy" id="65357"/>
    <lineage>
        <taxon>Eukaryota</taxon>
        <taxon>Sar</taxon>
        <taxon>Stramenopiles</taxon>
        <taxon>Oomycota</taxon>
        <taxon>Peronosporomycetes</taxon>
        <taxon>Albuginales</taxon>
        <taxon>Albuginaceae</taxon>
        <taxon>Albugo</taxon>
    </lineage>
</organism>
<dbReference type="EMBL" id="CAIX01000171">
    <property type="protein sequence ID" value="CCI47464.1"/>
    <property type="molecule type" value="Genomic_DNA"/>
</dbReference>
<sequence length="292" mass="34820">MQPSGWRCRRFIYWVYSQYLWLRRHCGEEKRCRSPASSVLGCYRFFQSVTWRLKLLLLFMFDGLTYAWRLHHNIISSSSLPECSRYVICSISLIIMLRRKSDIPINLLEEQNYHRPKIIKYLSTIVLPPRYIATLKQLREIETSVSTVNLVIKLQVLFAVYLLFARTRHSISPSHFRIRDARKNINERFWKNQMRSTLLCIPCRFLSEIKSKFLLRRRISLSLKILFKAISCMELIGKASALYHRVLKRHSCTSVDISISWGYQFRESFLLRSFQTHYVAVGSVFNIFKHEY</sequence>
<reference evidence="1 2" key="1">
    <citation type="submission" date="2012-05" db="EMBL/GenBank/DDBJ databases">
        <title>Recombination and specialization in a pathogen metapopulation.</title>
        <authorList>
            <person name="Gardiner A."/>
            <person name="Kemen E."/>
            <person name="Schultz-Larsen T."/>
            <person name="MacLean D."/>
            <person name="Van Oosterhout C."/>
            <person name="Jones J.D.G."/>
        </authorList>
    </citation>
    <scope>NUCLEOTIDE SEQUENCE [LARGE SCALE GENOMIC DNA]</scope>
    <source>
        <strain evidence="1 2">Ac Nc2</strain>
    </source>
</reference>
<comment type="caution">
    <text evidence="1">The sequence shown here is derived from an EMBL/GenBank/DDBJ whole genome shotgun (WGS) entry which is preliminary data.</text>
</comment>
<dbReference type="InParanoid" id="A0A024GL81"/>
<protein>
    <submittedName>
        <fullName evidence="1">Uncharacterized protein</fullName>
    </submittedName>
</protein>
<accession>A0A024GL81</accession>